<dbReference type="EMBL" id="CAJVPT010002198">
    <property type="protein sequence ID" value="CAG8477170.1"/>
    <property type="molecule type" value="Genomic_DNA"/>
</dbReference>
<gene>
    <name evidence="1" type="ORF">ACOLOM_LOCUS1845</name>
</gene>
<protein>
    <submittedName>
        <fullName evidence="1">17635_t:CDS:1</fullName>
    </submittedName>
</protein>
<organism evidence="1 2">
    <name type="scientific">Acaulospora colombiana</name>
    <dbReference type="NCBI Taxonomy" id="27376"/>
    <lineage>
        <taxon>Eukaryota</taxon>
        <taxon>Fungi</taxon>
        <taxon>Fungi incertae sedis</taxon>
        <taxon>Mucoromycota</taxon>
        <taxon>Glomeromycotina</taxon>
        <taxon>Glomeromycetes</taxon>
        <taxon>Diversisporales</taxon>
        <taxon>Acaulosporaceae</taxon>
        <taxon>Acaulospora</taxon>
    </lineage>
</organism>
<reference evidence="1" key="1">
    <citation type="submission" date="2021-06" db="EMBL/GenBank/DDBJ databases">
        <authorList>
            <person name="Kallberg Y."/>
            <person name="Tangrot J."/>
            <person name="Rosling A."/>
        </authorList>
    </citation>
    <scope>NUCLEOTIDE SEQUENCE</scope>
    <source>
        <strain evidence="1">CL356</strain>
    </source>
</reference>
<name>A0ACA9KK36_9GLOM</name>
<comment type="caution">
    <text evidence="1">The sequence shown here is derived from an EMBL/GenBank/DDBJ whole genome shotgun (WGS) entry which is preliminary data.</text>
</comment>
<sequence>MFQPSNASKKNPLSNRPFAAEQGLQGLHTFPIHPIGRFNGACASYKQPVEIMSFSYDDERNLHMDDRELKYYYPPDLNNCDLSHGYETYVQRENSGPEPIHSLLDALAHAKKLYEDQNLMRTDLVSWRGVFTKILCTPYNRNEPWELGATLWNIIVGFRDDNGFVKEIQELKTLEIPRMVRGKNGMWDATICLNFANEFFDWLKTIIVKNDPRSSYTITYKYPFKSIQVMFAGAENPVLAERHLESLKSDS</sequence>
<dbReference type="Proteomes" id="UP000789525">
    <property type="component" value="Unassembled WGS sequence"/>
</dbReference>
<proteinExistence type="predicted"/>
<keyword evidence="2" id="KW-1185">Reference proteome</keyword>
<accession>A0ACA9KK36</accession>
<evidence type="ECO:0000313" key="2">
    <source>
        <dbReference type="Proteomes" id="UP000789525"/>
    </source>
</evidence>
<evidence type="ECO:0000313" key="1">
    <source>
        <dbReference type="EMBL" id="CAG8477170.1"/>
    </source>
</evidence>